<evidence type="ECO:0000313" key="2">
    <source>
        <dbReference type="Proteomes" id="UP000472710"/>
    </source>
</evidence>
<keyword evidence="2" id="KW-1185">Reference proteome</keyword>
<accession>A0ABQ1CXY6</accession>
<proteinExistence type="predicted"/>
<protein>
    <submittedName>
        <fullName evidence="1">Uncharacterized protein</fullName>
    </submittedName>
</protein>
<gene>
    <name evidence="1" type="ORF">Sdia_59480</name>
</gene>
<dbReference type="RefSeq" id="WP_308435967.1">
    <property type="nucleotide sequence ID" value="NZ_BLLN01000006.1"/>
</dbReference>
<dbReference type="Proteomes" id="UP000472710">
    <property type="component" value="Unassembled WGS sequence"/>
</dbReference>
<organism evidence="1 2">
    <name type="scientific">Streptomyces diastaticus subsp. diastaticus</name>
    <dbReference type="NCBI Taxonomy" id="68040"/>
    <lineage>
        <taxon>Bacteria</taxon>
        <taxon>Bacillati</taxon>
        <taxon>Actinomycetota</taxon>
        <taxon>Actinomycetes</taxon>
        <taxon>Kitasatosporales</taxon>
        <taxon>Streptomycetaceae</taxon>
        <taxon>Streptomyces</taxon>
        <taxon>Streptomyces diastaticus group</taxon>
    </lineage>
</organism>
<reference evidence="1 2" key="1">
    <citation type="submission" date="2020-02" db="EMBL/GenBank/DDBJ databases">
        <title>Whole genome shotgun sequence of Streptomyces diastaticus subsp. diastaticus NBRC 13412.</title>
        <authorList>
            <person name="Ichikawa N."/>
            <person name="Komaki H."/>
            <person name="Tamura T."/>
        </authorList>
    </citation>
    <scope>NUCLEOTIDE SEQUENCE [LARGE SCALE GENOMIC DNA]</scope>
    <source>
        <strain evidence="1 2">NBRC 13412</strain>
    </source>
</reference>
<sequence length="280" mass="30501">MALTAPFGPGPSRPLPAVKTTLSLAEARDLDTGSPKIEVVSLTVPPPMIRQPAYHTWARSRVASPWPMRTHQPVGVVHWYAHPATLAHAFSLHKETGDPSHYLPRPEPEQRLLLLRQIDHLRHLITLGKLGIRLFPAGTEASPDADGVTLYHRHQGQSVLAHDIGPSVREIADVSRPDVLGWLNQIREAAGPPEEGAELLAEQYRAMAKAVCGPGWRCPHTPCCPDPSAPDAEAAELLIVHDEQGWGRRCNGVFSFADSGRLGPGGQVVAPHRPLPRTTR</sequence>
<name>A0ABQ1CXY6_STRDI</name>
<evidence type="ECO:0000313" key="1">
    <source>
        <dbReference type="EMBL" id="GFH75180.1"/>
    </source>
</evidence>
<dbReference type="GeneID" id="95074130"/>
<comment type="caution">
    <text evidence="1">The sequence shown here is derived from an EMBL/GenBank/DDBJ whole genome shotgun (WGS) entry which is preliminary data.</text>
</comment>
<dbReference type="InterPro" id="IPR046041">
    <property type="entry name" value="DUF5999"/>
</dbReference>
<dbReference type="Pfam" id="PF19462">
    <property type="entry name" value="DUF5999"/>
    <property type="match status" value="1"/>
</dbReference>
<dbReference type="EMBL" id="BLLN01000006">
    <property type="protein sequence ID" value="GFH75180.1"/>
    <property type="molecule type" value="Genomic_DNA"/>
</dbReference>